<feature type="compositionally biased region" description="Basic and acidic residues" evidence="1">
    <location>
        <begin position="1"/>
        <end position="18"/>
    </location>
</feature>
<protein>
    <recommendedName>
        <fullName evidence="2">Halobacterial output domain-containing protein</fullName>
    </recommendedName>
</protein>
<accession>A0A6B0SN66</accession>
<dbReference type="EMBL" id="WUUS01000002">
    <property type="protein sequence ID" value="MXR40348.1"/>
    <property type="molecule type" value="Genomic_DNA"/>
</dbReference>
<dbReference type="RefSeq" id="WP_159663382.1">
    <property type="nucleotide sequence ID" value="NZ_WUUS01000002.1"/>
</dbReference>
<keyword evidence="4" id="KW-1185">Reference proteome</keyword>
<evidence type="ECO:0000313" key="4">
    <source>
        <dbReference type="Proteomes" id="UP000437065"/>
    </source>
</evidence>
<dbReference type="AlphaFoldDB" id="A0A6B0SN66"/>
<feature type="domain" description="Halobacterial output" evidence="2">
    <location>
        <begin position="33"/>
        <end position="83"/>
    </location>
</feature>
<dbReference type="InterPro" id="IPR040624">
    <property type="entry name" value="HalOD1"/>
</dbReference>
<name>A0A6B0SN66_9EURY</name>
<proteinExistence type="predicted"/>
<sequence>MLVPRFHERPPDATDPRSRWLSVSQQLASMFERLDVDPQSQSSVLQQSVDPDALNAITEAGTATVSFELWDHWVRITPDAVEVYAPDGERTPDADVGGPRS</sequence>
<evidence type="ECO:0000259" key="2">
    <source>
        <dbReference type="Pfam" id="PF18545"/>
    </source>
</evidence>
<comment type="caution">
    <text evidence="3">The sequence shown here is derived from an EMBL/GenBank/DDBJ whole genome shotgun (WGS) entry which is preliminary data.</text>
</comment>
<dbReference type="Proteomes" id="UP000437065">
    <property type="component" value="Unassembled WGS sequence"/>
</dbReference>
<feature type="region of interest" description="Disordered" evidence="1">
    <location>
        <begin position="1"/>
        <end position="20"/>
    </location>
</feature>
<evidence type="ECO:0000256" key="1">
    <source>
        <dbReference type="SAM" id="MobiDB-lite"/>
    </source>
</evidence>
<reference evidence="3 4" key="1">
    <citation type="submission" date="2019-12" db="EMBL/GenBank/DDBJ databases">
        <title>Isolation and characterization of three novel carbon monoxide-oxidizing members of Halobacteria from salione crusts and soils.</title>
        <authorList>
            <person name="Myers M.R."/>
            <person name="King G.M."/>
        </authorList>
    </citation>
    <scope>NUCLEOTIDE SEQUENCE [LARGE SCALE GENOMIC DNA]</scope>
    <source>
        <strain evidence="3 4">WSA2</strain>
    </source>
</reference>
<evidence type="ECO:0000313" key="3">
    <source>
        <dbReference type="EMBL" id="MXR40348.1"/>
    </source>
</evidence>
<organism evidence="3 4">
    <name type="scientific">Halobaculum saliterrae</name>
    <dbReference type="NCBI Taxonomy" id="2073113"/>
    <lineage>
        <taxon>Archaea</taxon>
        <taxon>Methanobacteriati</taxon>
        <taxon>Methanobacteriota</taxon>
        <taxon>Stenosarchaea group</taxon>
        <taxon>Halobacteria</taxon>
        <taxon>Halobacteriales</taxon>
        <taxon>Haloferacaceae</taxon>
        <taxon>Halobaculum</taxon>
    </lineage>
</organism>
<gene>
    <name evidence="3" type="ORF">GRX01_03125</name>
</gene>
<dbReference type="Pfam" id="PF18545">
    <property type="entry name" value="HalOD1"/>
    <property type="match status" value="1"/>
</dbReference>